<organism evidence="1 2">
    <name type="scientific">Reticulomyxa filosa</name>
    <dbReference type="NCBI Taxonomy" id="46433"/>
    <lineage>
        <taxon>Eukaryota</taxon>
        <taxon>Sar</taxon>
        <taxon>Rhizaria</taxon>
        <taxon>Retaria</taxon>
        <taxon>Foraminifera</taxon>
        <taxon>Monothalamids</taxon>
        <taxon>Reticulomyxidae</taxon>
        <taxon>Reticulomyxa</taxon>
    </lineage>
</organism>
<dbReference type="EMBL" id="ASPP01020107">
    <property type="protein sequence ID" value="ETO14303.1"/>
    <property type="molecule type" value="Genomic_DNA"/>
</dbReference>
<evidence type="ECO:0000313" key="1">
    <source>
        <dbReference type="EMBL" id="ETO14303.1"/>
    </source>
</evidence>
<protein>
    <recommendedName>
        <fullName evidence="3">G-patch domain-containing protein</fullName>
    </recommendedName>
</protein>
<sequence>MLSETNTVLNEILTNAYVEAKPTTVTFRKSHTMTANDVLGFDMNKQSKDLIKSNKEPNHEKAECGVCKKKKNNIKMEDVTKETDVLKSKKKPVNVSRIGAKMLRRYGWNGDITWLNENKNAVYEQVDKTHTFESFATNVILTLVTLNVQLLFFF</sequence>
<reference evidence="1 2" key="1">
    <citation type="journal article" date="2013" name="Curr. Biol.">
        <title>The Genome of the Foraminiferan Reticulomyxa filosa.</title>
        <authorList>
            <person name="Glockner G."/>
            <person name="Hulsmann N."/>
            <person name="Schleicher M."/>
            <person name="Noegel A.A."/>
            <person name="Eichinger L."/>
            <person name="Gallinger C."/>
            <person name="Pawlowski J."/>
            <person name="Sierra R."/>
            <person name="Euteneuer U."/>
            <person name="Pillet L."/>
            <person name="Moustafa A."/>
            <person name="Platzer M."/>
            <person name="Groth M."/>
            <person name="Szafranski K."/>
            <person name="Schliwa M."/>
        </authorList>
    </citation>
    <scope>NUCLEOTIDE SEQUENCE [LARGE SCALE GENOMIC DNA]</scope>
</reference>
<proteinExistence type="predicted"/>
<comment type="caution">
    <text evidence="1">The sequence shown here is derived from an EMBL/GenBank/DDBJ whole genome shotgun (WGS) entry which is preliminary data.</text>
</comment>
<accession>X6MJW6</accession>
<name>X6MJW6_RETFI</name>
<gene>
    <name evidence="1" type="ORF">RFI_23069</name>
</gene>
<evidence type="ECO:0008006" key="3">
    <source>
        <dbReference type="Google" id="ProtNLM"/>
    </source>
</evidence>
<evidence type="ECO:0000313" key="2">
    <source>
        <dbReference type="Proteomes" id="UP000023152"/>
    </source>
</evidence>
<keyword evidence="2" id="KW-1185">Reference proteome</keyword>
<dbReference type="AlphaFoldDB" id="X6MJW6"/>
<dbReference type="Proteomes" id="UP000023152">
    <property type="component" value="Unassembled WGS sequence"/>
</dbReference>